<dbReference type="InterPro" id="IPR029058">
    <property type="entry name" value="AB_hydrolase_fold"/>
</dbReference>
<reference evidence="2" key="1">
    <citation type="submission" date="2017-04" db="EMBL/GenBank/DDBJ databases">
        <title>Function of individual gut microbiota members based on whole genome sequencing of pure cultures obtained from chicken caecum.</title>
        <authorList>
            <person name="Medvecky M."/>
            <person name="Cejkova D."/>
            <person name="Polansky O."/>
            <person name="Karasova D."/>
            <person name="Kubasova T."/>
            <person name="Cizek A."/>
            <person name="Rychlik I."/>
        </authorList>
    </citation>
    <scope>NUCLEOTIDE SEQUENCE [LARGE SCALE GENOMIC DNA]</scope>
    <source>
        <strain evidence="2">An180</strain>
    </source>
</reference>
<dbReference type="PANTHER" id="PTHR48098:SF6">
    <property type="entry name" value="FERRI-BACILLIBACTIN ESTERASE BESA"/>
    <property type="match status" value="1"/>
</dbReference>
<dbReference type="EMBL" id="NFKK01000021">
    <property type="protein sequence ID" value="OUP51502.1"/>
    <property type="molecule type" value="Genomic_DNA"/>
</dbReference>
<dbReference type="SUPFAM" id="SSF53474">
    <property type="entry name" value="alpha/beta-Hydrolases"/>
    <property type="match status" value="1"/>
</dbReference>
<evidence type="ECO:0000313" key="1">
    <source>
        <dbReference type="EMBL" id="OUP51502.1"/>
    </source>
</evidence>
<evidence type="ECO:0008006" key="3">
    <source>
        <dbReference type="Google" id="ProtNLM"/>
    </source>
</evidence>
<dbReference type="Gene3D" id="3.40.50.1820">
    <property type="entry name" value="alpha/beta hydrolase"/>
    <property type="match status" value="1"/>
</dbReference>
<comment type="caution">
    <text evidence="1">The sequence shown here is derived from an EMBL/GenBank/DDBJ whole genome shotgun (WGS) entry which is preliminary data.</text>
</comment>
<dbReference type="RefSeq" id="WP_087374416.1">
    <property type="nucleotide sequence ID" value="NZ_NFKK01000021.1"/>
</dbReference>
<accession>A0A1Y4LBT5</accession>
<name>A0A1Y4LBT5_9FIRM</name>
<evidence type="ECO:0000313" key="2">
    <source>
        <dbReference type="Proteomes" id="UP000195897"/>
    </source>
</evidence>
<gene>
    <name evidence="1" type="ORF">B5F17_12830</name>
</gene>
<proteinExistence type="predicted"/>
<sequence>MRTFSIANKTISVFASSVPNAPVIYLNTFSGEGQKIFQAAQDAHYPSFTLIAISDLDWDHDMAPWDCPPIFKNTPPCTGGADDYLKLLTEIIVPTVENNLAGTPCWRGIAGYSLAGLFAVYAIYQTDLFSRVGSMSGSLWFPGIKEYIFSHKPKCQPDYMYFSLGDKESKTRNPILQSVQSNTEEIQTFYQEKGITTVFQQNSGNHYNHATERTAAGIGWLLSR</sequence>
<dbReference type="InterPro" id="IPR000801">
    <property type="entry name" value="Esterase-like"/>
</dbReference>
<protein>
    <recommendedName>
        <fullName evidence="3">Alpha/beta hydrolase</fullName>
    </recommendedName>
</protein>
<dbReference type="Pfam" id="PF00756">
    <property type="entry name" value="Esterase"/>
    <property type="match status" value="1"/>
</dbReference>
<dbReference type="Proteomes" id="UP000195897">
    <property type="component" value="Unassembled WGS sequence"/>
</dbReference>
<organism evidence="1 2">
    <name type="scientific">Butyricicoccus pullicaecorum</name>
    <dbReference type="NCBI Taxonomy" id="501571"/>
    <lineage>
        <taxon>Bacteria</taxon>
        <taxon>Bacillati</taxon>
        <taxon>Bacillota</taxon>
        <taxon>Clostridia</taxon>
        <taxon>Eubacteriales</taxon>
        <taxon>Butyricicoccaceae</taxon>
        <taxon>Butyricicoccus</taxon>
    </lineage>
</organism>
<dbReference type="InterPro" id="IPR050583">
    <property type="entry name" value="Mycobacterial_A85_antigen"/>
</dbReference>
<dbReference type="PANTHER" id="PTHR48098">
    <property type="entry name" value="ENTEROCHELIN ESTERASE-RELATED"/>
    <property type="match status" value="1"/>
</dbReference>
<dbReference type="AlphaFoldDB" id="A0A1Y4LBT5"/>